<accession>W6MTN5</accession>
<proteinExistence type="predicted"/>
<feature type="domain" description="DNL-type" evidence="6">
    <location>
        <begin position="103"/>
        <end position="198"/>
    </location>
</feature>
<dbReference type="GO" id="GO:0005739">
    <property type="term" value="C:mitochondrion"/>
    <property type="evidence" value="ECO:0007669"/>
    <property type="project" value="TreeGrafter"/>
</dbReference>
<evidence type="ECO:0000313" key="7">
    <source>
        <dbReference type="EMBL" id="CDK25150.1"/>
    </source>
</evidence>
<dbReference type="EMBL" id="HG793125">
    <property type="protein sequence ID" value="CDK25150.1"/>
    <property type="molecule type" value="Genomic_DNA"/>
</dbReference>
<keyword evidence="2 4" id="KW-0863">Zinc-finger</keyword>
<keyword evidence="3" id="KW-0862">Zinc</keyword>
<keyword evidence="8" id="KW-1185">Reference proteome</keyword>
<dbReference type="PANTHER" id="PTHR20922:SF13">
    <property type="entry name" value="DNL-TYPE ZINC FINGER PROTEIN"/>
    <property type="match status" value="1"/>
</dbReference>
<reference evidence="7" key="1">
    <citation type="submission" date="2013-12" db="EMBL/GenBank/DDBJ databases">
        <authorList>
            <person name="Genoscope - CEA"/>
        </authorList>
    </citation>
    <scope>NUCLEOTIDE SEQUENCE</scope>
    <source>
        <strain evidence="7">CBS 1993</strain>
    </source>
</reference>
<gene>
    <name evidence="7" type="ORF">KUCA_T00001117001</name>
</gene>
<dbReference type="HOGENOM" id="CLU_093902_1_1_1"/>
<dbReference type="GO" id="GO:0008270">
    <property type="term" value="F:zinc ion binding"/>
    <property type="evidence" value="ECO:0007669"/>
    <property type="project" value="UniProtKB-KW"/>
</dbReference>
<dbReference type="GO" id="GO:0030150">
    <property type="term" value="P:protein import into mitochondrial matrix"/>
    <property type="evidence" value="ECO:0007669"/>
    <property type="project" value="TreeGrafter"/>
</dbReference>
<keyword evidence="1" id="KW-0479">Metal-binding</keyword>
<protein>
    <recommendedName>
        <fullName evidence="6">DNL-type domain-containing protein</fullName>
    </recommendedName>
</protein>
<dbReference type="GO" id="GO:0006457">
    <property type="term" value="P:protein folding"/>
    <property type="evidence" value="ECO:0007669"/>
    <property type="project" value="TreeGrafter"/>
</dbReference>
<evidence type="ECO:0000256" key="1">
    <source>
        <dbReference type="ARBA" id="ARBA00022723"/>
    </source>
</evidence>
<dbReference type="RefSeq" id="XP_022457162.1">
    <property type="nucleotide sequence ID" value="XM_022605722.1"/>
</dbReference>
<evidence type="ECO:0000256" key="4">
    <source>
        <dbReference type="PROSITE-ProRule" id="PRU00834"/>
    </source>
</evidence>
<evidence type="ECO:0000259" key="6">
    <source>
        <dbReference type="PROSITE" id="PS51501"/>
    </source>
</evidence>
<dbReference type="InterPro" id="IPR007853">
    <property type="entry name" value="Znf_DNL-typ"/>
</dbReference>
<evidence type="ECO:0000313" key="8">
    <source>
        <dbReference type="Proteomes" id="UP000019384"/>
    </source>
</evidence>
<dbReference type="STRING" id="1382522.W6MTN5"/>
<dbReference type="PROSITE" id="PS51501">
    <property type="entry name" value="ZF_DNL"/>
    <property type="match status" value="1"/>
</dbReference>
<dbReference type="InterPro" id="IPR024158">
    <property type="entry name" value="Mt_import_TIM15"/>
</dbReference>
<dbReference type="PANTHER" id="PTHR20922">
    <property type="entry name" value="DNL-TYPE ZINC FINGER PROTEIN"/>
    <property type="match status" value="1"/>
</dbReference>
<name>W6MTN5_9ASCO</name>
<dbReference type="OrthoDB" id="512667at2759"/>
<dbReference type="Pfam" id="PF05180">
    <property type="entry name" value="zf-DNL"/>
    <property type="match status" value="1"/>
</dbReference>
<evidence type="ECO:0000256" key="3">
    <source>
        <dbReference type="ARBA" id="ARBA00022833"/>
    </source>
</evidence>
<dbReference type="GO" id="GO:0050821">
    <property type="term" value="P:protein stabilization"/>
    <property type="evidence" value="ECO:0007669"/>
    <property type="project" value="TreeGrafter"/>
</dbReference>
<evidence type="ECO:0000256" key="5">
    <source>
        <dbReference type="SAM" id="MobiDB-lite"/>
    </source>
</evidence>
<evidence type="ECO:0000256" key="2">
    <source>
        <dbReference type="ARBA" id="ARBA00022771"/>
    </source>
</evidence>
<dbReference type="GO" id="GO:0051087">
    <property type="term" value="F:protein-folding chaperone binding"/>
    <property type="evidence" value="ECO:0007669"/>
    <property type="project" value="TreeGrafter"/>
</dbReference>
<sequence length="222" mass="25239">MPSMPFLPFRVRFPARVSFAIGLRFLLHNKNSFQRTLIFTTYSTHIRHITMLPFRFVRPAMRSTVGIWTRSMARPAHSRMPLSTTLRTLSHSRILNQSAQLKVDKPELMIAFTCKKCDTRSSHVMSKQAYTSGTVLIQCPGCSNRHLIADHLKIFSDDSITIEQILAEKGESTSTNVNDLVFEDIPEKLKGLLGKHAKDAPESHKEKFVEGEEEIKKIGSKE</sequence>
<feature type="region of interest" description="Disordered" evidence="5">
    <location>
        <begin position="196"/>
        <end position="222"/>
    </location>
</feature>
<dbReference type="GeneID" id="34518550"/>
<reference evidence="7" key="2">
    <citation type="submission" date="2014-02" db="EMBL/GenBank/DDBJ databases">
        <title>Complete DNA sequence of /Kuraishia capsulata/ illustrates novel genomic features among budding yeasts (/Saccharomycotina/).</title>
        <authorList>
            <person name="Morales L."/>
            <person name="Noel B."/>
            <person name="Porcel B."/>
            <person name="Marcet-Houben M."/>
            <person name="Hullo M-F."/>
            <person name="Sacerdot C."/>
            <person name="Tekaia F."/>
            <person name="Leh-Louis V."/>
            <person name="Despons L."/>
            <person name="Khanna V."/>
            <person name="Aury J-M."/>
            <person name="Barbe V."/>
            <person name="Couloux A."/>
            <person name="Labadie K."/>
            <person name="Pelletier E."/>
            <person name="Souciet J-L."/>
            <person name="Boekhout T."/>
            <person name="Gabaldon T."/>
            <person name="Wincker P."/>
            <person name="Dujon B."/>
        </authorList>
    </citation>
    <scope>NUCLEOTIDE SEQUENCE</scope>
    <source>
        <strain evidence="7">CBS 1993</strain>
    </source>
</reference>
<dbReference type="AlphaFoldDB" id="W6MTN5"/>
<dbReference type="Proteomes" id="UP000019384">
    <property type="component" value="Unassembled WGS sequence"/>
</dbReference>
<organism evidence="7 8">
    <name type="scientific">Kuraishia capsulata CBS 1993</name>
    <dbReference type="NCBI Taxonomy" id="1382522"/>
    <lineage>
        <taxon>Eukaryota</taxon>
        <taxon>Fungi</taxon>
        <taxon>Dikarya</taxon>
        <taxon>Ascomycota</taxon>
        <taxon>Saccharomycotina</taxon>
        <taxon>Pichiomycetes</taxon>
        <taxon>Pichiales</taxon>
        <taxon>Pichiaceae</taxon>
        <taxon>Kuraishia</taxon>
    </lineage>
</organism>